<keyword evidence="3" id="KW-1185">Reference proteome</keyword>
<reference evidence="2 3" key="1">
    <citation type="submission" date="2024-10" db="EMBL/GenBank/DDBJ databases">
        <title>The Natural Products Discovery Center: Release of the First 8490 Sequenced Strains for Exploring Actinobacteria Biosynthetic Diversity.</title>
        <authorList>
            <person name="Kalkreuter E."/>
            <person name="Kautsar S.A."/>
            <person name="Yang D."/>
            <person name="Bader C.D."/>
            <person name="Teijaro C.N."/>
            <person name="Fluegel L."/>
            <person name="Davis C.M."/>
            <person name="Simpson J.R."/>
            <person name="Lauterbach L."/>
            <person name="Steele A.D."/>
            <person name="Gui C."/>
            <person name="Meng S."/>
            <person name="Li G."/>
            <person name="Viehrig K."/>
            <person name="Ye F."/>
            <person name="Su P."/>
            <person name="Kiefer A.F."/>
            <person name="Nichols A."/>
            <person name="Cepeda A.J."/>
            <person name="Yan W."/>
            <person name="Fan B."/>
            <person name="Jiang Y."/>
            <person name="Adhikari A."/>
            <person name="Zheng C.-J."/>
            <person name="Schuster L."/>
            <person name="Cowan T.M."/>
            <person name="Smanski M.J."/>
            <person name="Chevrette M.G."/>
            <person name="De Carvalho L.P.S."/>
            <person name="Shen B."/>
        </authorList>
    </citation>
    <scope>NUCLEOTIDE SEQUENCE [LARGE SCALE GENOMIC DNA]</scope>
    <source>
        <strain evidence="2 3">NPDC002593</strain>
    </source>
</reference>
<protein>
    <submittedName>
        <fullName evidence="2">Uncharacterized protein</fullName>
    </submittedName>
</protein>
<comment type="caution">
    <text evidence="2">The sequence shown here is derived from an EMBL/GenBank/DDBJ whole genome shotgun (WGS) entry which is preliminary data.</text>
</comment>
<dbReference type="Proteomes" id="UP001601992">
    <property type="component" value="Unassembled WGS sequence"/>
</dbReference>
<evidence type="ECO:0000313" key="2">
    <source>
        <dbReference type="EMBL" id="MFF3575254.1"/>
    </source>
</evidence>
<dbReference type="SUPFAM" id="SSF53187">
    <property type="entry name" value="Zn-dependent exopeptidases"/>
    <property type="match status" value="1"/>
</dbReference>
<gene>
    <name evidence="2" type="ORF">ACFYXQ_46750</name>
</gene>
<dbReference type="Gene3D" id="3.40.630.10">
    <property type="entry name" value="Zn peptidases"/>
    <property type="match status" value="1"/>
</dbReference>
<accession>A0ABW6SJ88</accession>
<name>A0ABW6SJ88_9NOCA</name>
<dbReference type="InterPro" id="IPR052030">
    <property type="entry name" value="Peptidase_M20/M20A_hydrolases"/>
</dbReference>
<feature type="region of interest" description="Disordered" evidence="1">
    <location>
        <begin position="1"/>
        <end position="21"/>
    </location>
</feature>
<sequence length="116" mass="12086">MPELGDPAHRPLNNGSSDVGDVSWITPTVQILSSAVAFGTPWHTWQYVAQGKLPAAHKALSHAATVIAATGLDLITQPELLAAARAEHTANTAATPYVCPIPKDLLAPPVVRAAAH</sequence>
<proteinExistence type="predicted"/>
<dbReference type="RefSeq" id="WP_051193026.1">
    <property type="nucleotide sequence ID" value="NZ_JBIAQY010000045.1"/>
</dbReference>
<dbReference type="EMBL" id="JBIAQY010000045">
    <property type="protein sequence ID" value="MFF3575254.1"/>
    <property type="molecule type" value="Genomic_DNA"/>
</dbReference>
<dbReference type="PANTHER" id="PTHR30575">
    <property type="entry name" value="PEPTIDASE M20"/>
    <property type="match status" value="1"/>
</dbReference>
<dbReference type="PANTHER" id="PTHR30575:SF0">
    <property type="entry name" value="XAA-ARG DIPEPTIDASE"/>
    <property type="match status" value="1"/>
</dbReference>
<evidence type="ECO:0000256" key="1">
    <source>
        <dbReference type="SAM" id="MobiDB-lite"/>
    </source>
</evidence>
<evidence type="ECO:0000313" key="3">
    <source>
        <dbReference type="Proteomes" id="UP001601992"/>
    </source>
</evidence>
<organism evidence="2 3">
    <name type="scientific">Nocardia jiangxiensis</name>
    <dbReference type="NCBI Taxonomy" id="282685"/>
    <lineage>
        <taxon>Bacteria</taxon>
        <taxon>Bacillati</taxon>
        <taxon>Actinomycetota</taxon>
        <taxon>Actinomycetes</taxon>
        <taxon>Mycobacteriales</taxon>
        <taxon>Nocardiaceae</taxon>
        <taxon>Nocardia</taxon>
    </lineage>
</organism>